<evidence type="ECO:0000313" key="1">
    <source>
        <dbReference type="EMBL" id="CBX90961.1"/>
    </source>
</evidence>
<keyword evidence="2" id="KW-1185">Reference proteome</keyword>
<dbReference type="Proteomes" id="UP000002668">
    <property type="component" value="Genome"/>
</dbReference>
<gene>
    <name evidence="1" type="ORF">LEMA_uP059950.1</name>
</gene>
<dbReference type="AlphaFoldDB" id="E4ZIE0"/>
<proteinExistence type="predicted"/>
<accession>E4ZIE0</accession>
<evidence type="ECO:0000313" key="2">
    <source>
        <dbReference type="Proteomes" id="UP000002668"/>
    </source>
</evidence>
<protein>
    <submittedName>
        <fullName evidence="1">Predicted protein</fullName>
    </submittedName>
</protein>
<dbReference type="HOGENOM" id="CLU_2638499_0_0_1"/>
<dbReference type="VEuPathDB" id="FungiDB:LEMA_uP059950.1"/>
<name>E4ZIE0_LEPMJ</name>
<dbReference type="EMBL" id="FP929065">
    <property type="protein sequence ID" value="CBX90961.1"/>
    <property type="molecule type" value="Genomic_DNA"/>
</dbReference>
<reference evidence="2" key="1">
    <citation type="journal article" date="2011" name="Nat. Commun.">
        <title>Effector diversification within compartments of the Leptosphaeria maculans genome affected by Repeat-Induced Point mutations.</title>
        <authorList>
            <person name="Rouxel T."/>
            <person name="Grandaubert J."/>
            <person name="Hane J.K."/>
            <person name="Hoede C."/>
            <person name="van de Wouw A.P."/>
            <person name="Couloux A."/>
            <person name="Dominguez V."/>
            <person name="Anthouard V."/>
            <person name="Bally P."/>
            <person name="Bourras S."/>
            <person name="Cozijnsen A.J."/>
            <person name="Ciuffetti L.M."/>
            <person name="Degrave A."/>
            <person name="Dilmaghani A."/>
            <person name="Duret L."/>
            <person name="Fudal I."/>
            <person name="Goodwin S.B."/>
            <person name="Gout L."/>
            <person name="Glaser N."/>
            <person name="Linglin J."/>
            <person name="Kema G.H.J."/>
            <person name="Lapalu N."/>
            <person name="Lawrence C.B."/>
            <person name="May K."/>
            <person name="Meyer M."/>
            <person name="Ollivier B."/>
            <person name="Poulain J."/>
            <person name="Schoch C.L."/>
            <person name="Simon A."/>
            <person name="Spatafora J.W."/>
            <person name="Stachowiak A."/>
            <person name="Turgeon B.G."/>
            <person name="Tyler B.M."/>
            <person name="Vincent D."/>
            <person name="Weissenbach J."/>
            <person name="Amselem J."/>
            <person name="Quesneville H."/>
            <person name="Oliver R.P."/>
            <person name="Wincker P."/>
            <person name="Balesdent M.-H."/>
            <person name="Howlett B.J."/>
        </authorList>
    </citation>
    <scope>NUCLEOTIDE SEQUENCE [LARGE SCALE GENOMIC DNA]</scope>
    <source>
        <strain evidence="2">JN3 / isolate v23.1.3 / race Av1-4-5-6-7-8</strain>
    </source>
</reference>
<dbReference type="InParanoid" id="E4ZIE0"/>
<organism evidence="2">
    <name type="scientific">Leptosphaeria maculans (strain JN3 / isolate v23.1.3 / race Av1-4-5-6-7-8)</name>
    <name type="common">Blackleg fungus</name>
    <name type="synonym">Phoma lingam</name>
    <dbReference type="NCBI Taxonomy" id="985895"/>
    <lineage>
        <taxon>Eukaryota</taxon>
        <taxon>Fungi</taxon>
        <taxon>Dikarya</taxon>
        <taxon>Ascomycota</taxon>
        <taxon>Pezizomycotina</taxon>
        <taxon>Dothideomycetes</taxon>
        <taxon>Pleosporomycetidae</taxon>
        <taxon>Pleosporales</taxon>
        <taxon>Pleosporineae</taxon>
        <taxon>Leptosphaeriaceae</taxon>
        <taxon>Plenodomus</taxon>
        <taxon>Plenodomus lingam/Leptosphaeria maculans species complex</taxon>
    </lineage>
</organism>
<sequence>MDARKEVPSCTWAFFSGKSGDYTEVEQQVHTFQLALASPVALACIRSVSWAAIYCRHSRVACHHFWAFLRISSRLVL</sequence>